<evidence type="ECO:0000256" key="6">
    <source>
        <dbReference type="ARBA" id="ARBA00022884"/>
    </source>
</evidence>
<organism evidence="9 10">
    <name type="scientific">Aminipila butyrica</name>
    <dbReference type="NCBI Taxonomy" id="433296"/>
    <lineage>
        <taxon>Bacteria</taxon>
        <taxon>Bacillati</taxon>
        <taxon>Bacillota</taxon>
        <taxon>Clostridia</taxon>
        <taxon>Peptostreptococcales</taxon>
        <taxon>Anaerovoracaceae</taxon>
        <taxon>Aminipila</taxon>
    </lineage>
</organism>
<dbReference type="InterPro" id="IPR000100">
    <property type="entry name" value="RNase_P"/>
</dbReference>
<dbReference type="EMBL" id="CP048649">
    <property type="protein sequence ID" value="QIB67928.1"/>
    <property type="molecule type" value="Genomic_DNA"/>
</dbReference>
<evidence type="ECO:0000256" key="3">
    <source>
        <dbReference type="ARBA" id="ARBA00022722"/>
    </source>
</evidence>
<keyword evidence="5 7" id="KW-0378">Hydrolase</keyword>
<dbReference type="SUPFAM" id="SSF54211">
    <property type="entry name" value="Ribosomal protein S5 domain 2-like"/>
    <property type="match status" value="1"/>
</dbReference>
<evidence type="ECO:0000256" key="5">
    <source>
        <dbReference type="ARBA" id="ARBA00022801"/>
    </source>
</evidence>
<dbReference type="InterPro" id="IPR014721">
    <property type="entry name" value="Ribsml_uS5_D2-typ_fold_subgr"/>
</dbReference>
<evidence type="ECO:0000256" key="1">
    <source>
        <dbReference type="ARBA" id="ARBA00002663"/>
    </source>
</evidence>
<keyword evidence="6 7" id="KW-0694">RNA-binding</keyword>
<dbReference type="InterPro" id="IPR020539">
    <property type="entry name" value="RNase_P_CS"/>
</dbReference>
<evidence type="ECO:0000256" key="8">
    <source>
        <dbReference type="NCBIfam" id="TIGR00188"/>
    </source>
</evidence>
<protein>
    <recommendedName>
        <fullName evidence="7 8">Ribonuclease P protein component</fullName>
        <shortName evidence="7">RNase P protein</shortName>
        <shortName evidence="7">RNaseP protein</shortName>
        <ecNumber evidence="7 8">3.1.26.5</ecNumber>
    </recommendedName>
    <alternativeName>
        <fullName evidence="7">Protein C5</fullName>
    </alternativeName>
</protein>
<dbReference type="KEGG" id="abut:Ami103574_00775"/>
<dbReference type="HAMAP" id="MF_00227">
    <property type="entry name" value="RNase_P"/>
    <property type="match status" value="1"/>
</dbReference>
<keyword evidence="3 7" id="KW-0540">Nuclease</keyword>
<dbReference type="GO" id="GO:0030677">
    <property type="term" value="C:ribonuclease P complex"/>
    <property type="evidence" value="ECO:0007669"/>
    <property type="project" value="TreeGrafter"/>
</dbReference>
<evidence type="ECO:0000256" key="2">
    <source>
        <dbReference type="ARBA" id="ARBA00022694"/>
    </source>
</evidence>
<evidence type="ECO:0000256" key="4">
    <source>
        <dbReference type="ARBA" id="ARBA00022759"/>
    </source>
</evidence>
<dbReference type="Pfam" id="PF00825">
    <property type="entry name" value="Ribonuclease_P"/>
    <property type="match status" value="1"/>
</dbReference>
<dbReference type="GO" id="GO:0004526">
    <property type="term" value="F:ribonuclease P activity"/>
    <property type="evidence" value="ECO:0007669"/>
    <property type="project" value="UniProtKB-UniRule"/>
</dbReference>
<sequence>MLKKDVLRKKKDFSSIYNRGKSLGGKYVVLFYKKNHLGYNRLGFLASKKVGNAVIRNRARRLMKESFRKIAPNLDQGYDLIFIARNTIQDVKCDEVYKSASSLLKKAGLIKK</sequence>
<dbReference type="PANTHER" id="PTHR33992">
    <property type="entry name" value="RIBONUCLEASE P PROTEIN COMPONENT"/>
    <property type="match status" value="1"/>
</dbReference>
<dbReference type="PANTHER" id="PTHR33992:SF1">
    <property type="entry name" value="RIBONUCLEASE P PROTEIN COMPONENT"/>
    <property type="match status" value="1"/>
</dbReference>
<dbReference type="GO" id="GO:0000049">
    <property type="term" value="F:tRNA binding"/>
    <property type="evidence" value="ECO:0007669"/>
    <property type="project" value="UniProtKB-UniRule"/>
</dbReference>
<dbReference type="AlphaFoldDB" id="A0A858BS96"/>
<dbReference type="InterPro" id="IPR020568">
    <property type="entry name" value="Ribosomal_Su5_D2-typ_SF"/>
</dbReference>
<comment type="subunit">
    <text evidence="7">Consists of a catalytic RNA component (M1 or rnpB) and a protein subunit.</text>
</comment>
<dbReference type="Gene3D" id="3.30.230.10">
    <property type="match status" value="1"/>
</dbReference>
<keyword evidence="4 7" id="KW-0255">Endonuclease</keyword>
<evidence type="ECO:0000256" key="7">
    <source>
        <dbReference type="HAMAP-Rule" id="MF_00227"/>
    </source>
</evidence>
<keyword evidence="10" id="KW-1185">Reference proteome</keyword>
<comment type="catalytic activity">
    <reaction evidence="7">
        <text>Endonucleolytic cleavage of RNA, removing 5'-extranucleotides from tRNA precursor.</text>
        <dbReference type="EC" id="3.1.26.5"/>
    </reaction>
</comment>
<comment type="similarity">
    <text evidence="7">Belongs to the RnpA family.</text>
</comment>
<gene>
    <name evidence="7 9" type="primary">rnpA</name>
    <name evidence="9" type="ORF">Ami103574_00775</name>
</gene>
<keyword evidence="2 7" id="KW-0819">tRNA processing</keyword>
<evidence type="ECO:0000313" key="9">
    <source>
        <dbReference type="EMBL" id="QIB67928.1"/>
    </source>
</evidence>
<dbReference type="EC" id="3.1.26.5" evidence="7 8"/>
<evidence type="ECO:0000313" key="10">
    <source>
        <dbReference type="Proteomes" id="UP000466848"/>
    </source>
</evidence>
<dbReference type="RefSeq" id="WP_163064848.1">
    <property type="nucleotide sequence ID" value="NZ_CP048649.1"/>
</dbReference>
<proteinExistence type="inferred from homology"/>
<comment type="function">
    <text evidence="1 7">RNaseP catalyzes the removal of the 5'-leader sequence from pre-tRNA to produce the mature 5'-terminus. It can also cleave other RNA substrates such as 4.5S RNA. The protein component plays an auxiliary but essential role in vivo by binding to the 5'-leader sequence and broadening the substrate specificity of the ribozyme.</text>
</comment>
<dbReference type="GO" id="GO:0042781">
    <property type="term" value="F:3'-tRNA processing endoribonuclease activity"/>
    <property type="evidence" value="ECO:0007669"/>
    <property type="project" value="TreeGrafter"/>
</dbReference>
<name>A0A858BS96_9FIRM</name>
<dbReference type="Proteomes" id="UP000466848">
    <property type="component" value="Chromosome"/>
</dbReference>
<dbReference type="GO" id="GO:0001682">
    <property type="term" value="P:tRNA 5'-leader removal"/>
    <property type="evidence" value="ECO:0007669"/>
    <property type="project" value="UniProtKB-UniRule"/>
</dbReference>
<dbReference type="PROSITE" id="PS00648">
    <property type="entry name" value="RIBONUCLEASE_P"/>
    <property type="match status" value="1"/>
</dbReference>
<dbReference type="NCBIfam" id="TIGR00188">
    <property type="entry name" value="rnpA"/>
    <property type="match status" value="1"/>
</dbReference>
<accession>A0A858BS96</accession>
<reference evidence="9 10" key="1">
    <citation type="submission" date="2020-02" db="EMBL/GenBank/DDBJ databases">
        <authorList>
            <person name="Kim Y.B."/>
            <person name="Roh S.W."/>
        </authorList>
    </citation>
    <scope>NUCLEOTIDE SEQUENCE [LARGE SCALE GENOMIC DNA]</scope>
    <source>
        <strain evidence="9 10">DSM 103574</strain>
    </source>
</reference>